<dbReference type="InterPro" id="IPR050482">
    <property type="entry name" value="Sensor_HK_TwoCompSys"/>
</dbReference>
<dbReference type="InterPro" id="IPR036890">
    <property type="entry name" value="HATPase_C_sf"/>
</dbReference>
<dbReference type="EMBL" id="BAAASX010000007">
    <property type="protein sequence ID" value="GAA2342578.1"/>
    <property type="molecule type" value="Genomic_DNA"/>
</dbReference>
<evidence type="ECO:0000313" key="11">
    <source>
        <dbReference type="EMBL" id="GAA2342578.1"/>
    </source>
</evidence>
<evidence type="ECO:0000256" key="6">
    <source>
        <dbReference type="ARBA" id="ARBA00022777"/>
    </source>
</evidence>
<keyword evidence="6" id="KW-0418">Kinase</keyword>
<organism evidence="11 12">
    <name type="scientific">Glycomyces rutgersensis</name>
    <dbReference type="NCBI Taxonomy" id="58115"/>
    <lineage>
        <taxon>Bacteria</taxon>
        <taxon>Bacillati</taxon>
        <taxon>Actinomycetota</taxon>
        <taxon>Actinomycetes</taxon>
        <taxon>Glycomycetales</taxon>
        <taxon>Glycomycetaceae</taxon>
        <taxon>Glycomyces</taxon>
    </lineage>
</organism>
<evidence type="ECO:0000259" key="10">
    <source>
        <dbReference type="Pfam" id="PF07730"/>
    </source>
</evidence>
<sequence length="431" mass="46076">MRRVVSWAARVGTGIVRAGEVTAASFIVPAIWALGVMAWLWFGRTYAEFLVPLGFASVSTVVLVGPVARRFRSFPARWAGIDVPVVYRWRGPVVQLSTGQWWNGFSYQRSREEALADQRERSRWSLAEFWRDVRFVAIAPFTAGAVAAVPVAGIIVAAFAIAQPPSLSRLGTALALQPSPLWHPVGAVAFAIAVVTAPYAWKAAIPLAVRFLSSPQTDLAQRVEELTAQRTEATAAQAAEIRRIERDLHDGAQARLVSLGLALATAEKMMETDPAKAKALMREARTGAAASLEELRELVRGICPPVLTERGLVEAVRALALDSPLETLVEAEGGERLDAPIEAAVYFGVCELIANAAKHARADRAVVGIAVDDGNVVVRVLDDGRGGVVERAGGGLEGLRRRLSVFDGTLEVHSPVGGPTLATMVVPCASS</sequence>
<comment type="catalytic activity">
    <reaction evidence="1">
        <text>ATP + protein L-histidine = ADP + protein N-phospho-L-histidine.</text>
        <dbReference type="EC" id="2.7.13.3"/>
    </reaction>
</comment>
<evidence type="ECO:0000256" key="2">
    <source>
        <dbReference type="ARBA" id="ARBA00012438"/>
    </source>
</evidence>
<dbReference type="InterPro" id="IPR011712">
    <property type="entry name" value="Sig_transdc_His_kin_sub3_dim/P"/>
</dbReference>
<keyword evidence="12" id="KW-1185">Reference proteome</keyword>
<feature type="domain" description="Signal transduction histidine kinase subgroup 3 dimerisation and phosphoacceptor" evidence="10">
    <location>
        <begin position="242"/>
        <end position="306"/>
    </location>
</feature>
<dbReference type="PANTHER" id="PTHR24421">
    <property type="entry name" value="NITRATE/NITRITE SENSOR PROTEIN NARX-RELATED"/>
    <property type="match status" value="1"/>
</dbReference>
<dbReference type="Gene3D" id="1.20.5.1930">
    <property type="match status" value="1"/>
</dbReference>
<reference evidence="12" key="1">
    <citation type="journal article" date="2019" name="Int. J. Syst. Evol. Microbiol.">
        <title>The Global Catalogue of Microorganisms (GCM) 10K type strain sequencing project: providing services to taxonomists for standard genome sequencing and annotation.</title>
        <authorList>
            <consortium name="The Broad Institute Genomics Platform"/>
            <consortium name="The Broad Institute Genome Sequencing Center for Infectious Disease"/>
            <person name="Wu L."/>
            <person name="Ma J."/>
        </authorList>
    </citation>
    <scope>NUCLEOTIDE SEQUENCE [LARGE SCALE GENOMIC DNA]</scope>
    <source>
        <strain evidence="12">JCM 6238</strain>
    </source>
</reference>
<dbReference type="SUPFAM" id="SSF55874">
    <property type="entry name" value="ATPase domain of HSP90 chaperone/DNA topoisomerase II/histidine kinase"/>
    <property type="match status" value="1"/>
</dbReference>
<dbReference type="PANTHER" id="PTHR24421:SF10">
    <property type="entry name" value="NITRATE_NITRITE SENSOR PROTEIN NARQ"/>
    <property type="match status" value="1"/>
</dbReference>
<keyword evidence="4" id="KW-0808">Transferase</keyword>
<dbReference type="Pfam" id="PF07730">
    <property type="entry name" value="HisKA_3"/>
    <property type="match status" value="1"/>
</dbReference>
<proteinExistence type="predicted"/>
<evidence type="ECO:0000256" key="3">
    <source>
        <dbReference type="ARBA" id="ARBA00022553"/>
    </source>
</evidence>
<keyword evidence="3" id="KW-0597">Phosphoprotein</keyword>
<gene>
    <name evidence="11" type="ORF">GCM10010403_39520</name>
</gene>
<protein>
    <recommendedName>
        <fullName evidence="2">histidine kinase</fullName>
        <ecNumber evidence="2">2.7.13.3</ecNumber>
    </recommendedName>
</protein>
<keyword evidence="8" id="KW-0902">Two-component regulatory system</keyword>
<evidence type="ECO:0000313" key="12">
    <source>
        <dbReference type="Proteomes" id="UP001501584"/>
    </source>
</evidence>
<keyword evidence="7" id="KW-0067">ATP-binding</keyword>
<keyword evidence="9" id="KW-1133">Transmembrane helix</keyword>
<evidence type="ECO:0000256" key="5">
    <source>
        <dbReference type="ARBA" id="ARBA00022741"/>
    </source>
</evidence>
<feature type="transmembrane region" description="Helical" evidence="9">
    <location>
        <begin position="21"/>
        <end position="43"/>
    </location>
</feature>
<feature type="transmembrane region" description="Helical" evidence="9">
    <location>
        <begin position="135"/>
        <end position="161"/>
    </location>
</feature>
<name>A0ABP5T3Q8_9ACTN</name>
<feature type="transmembrane region" description="Helical" evidence="9">
    <location>
        <begin position="49"/>
        <end position="68"/>
    </location>
</feature>
<evidence type="ECO:0000256" key="7">
    <source>
        <dbReference type="ARBA" id="ARBA00022840"/>
    </source>
</evidence>
<dbReference type="CDD" id="cd16917">
    <property type="entry name" value="HATPase_UhpB-NarQ-NarX-like"/>
    <property type="match status" value="1"/>
</dbReference>
<dbReference type="Gene3D" id="3.30.565.10">
    <property type="entry name" value="Histidine kinase-like ATPase, C-terminal domain"/>
    <property type="match status" value="1"/>
</dbReference>
<accession>A0ABP5T3Q8</accession>
<comment type="caution">
    <text evidence="11">The sequence shown here is derived from an EMBL/GenBank/DDBJ whole genome shotgun (WGS) entry which is preliminary data.</text>
</comment>
<keyword evidence="9" id="KW-0472">Membrane</keyword>
<dbReference type="EC" id="2.7.13.3" evidence="2"/>
<evidence type="ECO:0000256" key="1">
    <source>
        <dbReference type="ARBA" id="ARBA00000085"/>
    </source>
</evidence>
<evidence type="ECO:0000256" key="4">
    <source>
        <dbReference type="ARBA" id="ARBA00022679"/>
    </source>
</evidence>
<evidence type="ECO:0000256" key="8">
    <source>
        <dbReference type="ARBA" id="ARBA00023012"/>
    </source>
</evidence>
<feature type="transmembrane region" description="Helical" evidence="9">
    <location>
        <begin position="181"/>
        <end position="201"/>
    </location>
</feature>
<evidence type="ECO:0000256" key="9">
    <source>
        <dbReference type="SAM" id="Phobius"/>
    </source>
</evidence>
<dbReference type="RefSeq" id="WP_346266070.1">
    <property type="nucleotide sequence ID" value="NZ_BAAASX010000007.1"/>
</dbReference>
<keyword evidence="5" id="KW-0547">Nucleotide-binding</keyword>
<dbReference type="Proteomes" id="UP001501584">
    <property type="component" value="Unassembled WGS sequence"/>
</dbReference>
<keyword evidence="9" id="KW-0812">Transmembrane</keyword>